<proteinExistence type="predicted"/>
<keyword evidence="3" id="KW-1185">Reference proteome</keyword>
<evidence type="ECO:0000313" key="3">
    <source>
        <dbReference type="Proteomes" id="UP000007590"/>
    </source>
</evidence>
<dbReference type="OrthoDB" id="9814037at2"/>
<feature type="domain" description="Transcription factor zinc-finger" evidence="1">
    <location>
        <begin position="2"/>
        <end position="42"/>
    </location>
</feature>
<accession>H8KUD3</accession>
<sequence length="86" mass="10306">MKCPNCSETLVMTDRNGVEIDYCPQCRGIWLDKGELDKIIERTGNHYSSRENYDNDFKRYGYDEHDKKNYHPKKKKSFLSDFLDFD</sequence>
<name>H8KUD3_SOLCM</name>
<dbReference type="KEGG" id="scn:Solca_2256"/>
<organism evidence="2 3">
    <name type="scientific">Solitalea canadensis (strain ATCC 29591 / DSM 3403 / JCM 21819 / LMG 8368 / NBRC 15130 / NCIMB 12057 / USAM 9D)</name>
    <name type="common">Flexibacter canadensis</name>
    <dbReference type="NCBI Taxonomy" id="929556"/>
    <lineage>
        <taxon>Bacteria</taxon>
        <taxon>Pseudomonadati</taxon>
        <taxon>Bacteroidota</taxon>
        <taxon>Sphingobacteriia</taxon>
        <taxon>Sphingobacteriales</taxon>
        <taxon>Sphingobacteriaceae</taxon>
        <taxon>Solitalea</taxon>
    </lineage>
</organism>
<dbReference type="InterPro" id="IPR027392">
    <property type="entry name" value="TF_Znf"/>
</dbReference>
<dbReference type="EMBL" id="CP003349">
    <property type="protein sequence ID" value="AFD07298.1"/>
    <property type="molecule type" value="Genomic_DNA"/>
</dbReference>
<dbReference type="Proteomes" id="UP000007590">
    <property type="component" value="Chromosome"/>
</dbReference>
<dbReference type="eggNOG" id="COG3809">
    <property type="taxonomic scope" value="Bacteria"/>
</dbReference>
<dbReference type="RefSeq" id="WP_014680525.1">
    <property type="nucleotide sequence ID" value="NC_017770.1"/>
</dbReference>
<evidence type="ECO:0000313" key="2">
    <source>
        <dbReference type="EMBL" id="AFD07298.1"/>
    </source>
</evidence>
<evidence type="ECO:0000259" key="1">
    <source>
        <dbReference type="Pfam" id="PF13453"/>
    </source>
</evidence>
<reference evidence="2" key="1">
    <citation type="submission" date="2012-02" db="EMBL/GenBank/DDBJ databases">
        <title>The complete genome of Solitalea canadensis DSM 3403.</title>
        <authorList>
            <consortium name="US DOE Joint Genome Institute (JGI-PGF)"/>
            <person name="Lucas S."/>
            <person name="Copeland A."/>
            <person name="Lapidus A."/>
            <person name="Glavina del Rio T."/>
            <person name="Dalin E."/>
            <person name="Tice H."/>
            <person name="Bruce D."/>
            <person name="Goodwin L."/>
            <person name="Pitluck S."/>
            <person name="Peters L."/>
            <person name="Ovchinnikova G."/>
            <person name="Lu M."/>
            <person name="Kyrpides N."/>
            <person name="Mavromatis K."/>
            <person name="Ivanova N."/>
            <person name="Brettin T."/>
            <person name="Detter J.C."/>
            <person name="Han C."/>
            <person name="Larimer F."/>
            <person name="Land M."/>
            <person name="Hauser L."/>
            <person name="Markowitz V."/>
            <person name="Cheng J.-F."/>
            <person name="Hugenholtz P."/>
            <person name="Woyke T."/>
            <person name="Wu D."/>
            <person name="Spring S."/>
            <person name="Schroeder M."/>
            <person name="Kopitz M."/>
            <person name="Brambilla E."/>
            <person name="Klenk H.-P."/>
            <person name="Eisen J.A."/>
        </authorList>
    </citation>
    <scope>NUCLEOTIDE SEQUENCE</scope>
    <source>
        <strain evidence="2">DSM 3403</strain>
    </source>
</reference>
<protein>
    <recommendedName>
        <fullName evidence="1">Transcription factor zinc-finger domain-containing protein</fullName>
    </recommendedName>
</protein>
<dbReference type="Pfam" id="PF13453">
    <property type="entry name" value="Zn_ribbon_TFIIB"/>
    <property type="match status" value="1"/>
</dbReference>
<dbReference type="STRING" id="929556.Solca_2256"/>
<dbReference type="HOGENOM" id="CLU_147819_0_1_10"/>
<gene>
    <name evidence="2" type="ordered locus">Solca_2256</name>
</gene>
<dbReference type="AlphaFoldDB" id="H8KUD3"/>